<organism evidence="1 2">
    <name type="scientific">Amphibiibacter pelophylacis</name>
    <dbReference type="NCBI Taxonomy" id="1799477"/>
    <lineage>
        <taxon>Bacteria</taxon>
        <taxon>Pseudomonadati</taxon>
        <taxon>Pseudomonadota</taxon>
        <taxon>Betaproteobacteria</taxon>
        <taxon>Burkholderiales</taxon>
        <taxon>Sphaerotilaceae</taxon>
        <taxon>Amphibiibacter</taxon>
    </lineage>
</organism>
<proteinExistence type="predicted"/>
<evidence type="ECO:0000313" key="1">
    <source>
        <dbReference type="EMBL" id="MEJ7137715.1"/>
    </source>
</evidence>
<gene>
    <name evidence="1" type="ORF">RV045_04615</name>
</gene>
<comment type="caution">
    <text evidence="1">The sequence shown here is derived from an EMBL/GenBank/DDBJ whole genome shotgun (WGS) entry which is preliminary data.</text>
</comment>
<keyword evidence="2" id="KW-1185">Reference proteome</keyword>
<protein>
    <submittedName>
        <fullName evidence="1">EAL domain-containing protein</fullName>
    </submittedName>
</protein>
<reference evidence="1" key="1">
    <citation type="submission" date="2023-10" db="EMBL/GenBank/DDBJ databases">
        <title>Amphibacter perezi, gen. nov., sp. nov. a novel taxa of the family Comamonadaceae, class Betaproteobacteria isolated from the skin microbiota of Pelophylax perezi from different populations.</title>
        <authorList>
            <person name="Costa S."/>
            <person name="Proenca D.N."/>
            <person name="Lopes I."/>
            <person name="Morais P.V."/>
        </authorList>
    </citation>
    <scope>NUCLEOTIDE SEQUENCE</scope>
    <source>
        <strain evidence="1">SL12-8</strain>
    </source>
</reference>
<dbReference type="EMBL" id="JAWDIE010000005">
    <property type="protein sequence ID" value="MEJ7137715.1"/>
    <property type="molecule type" value="Genomic_DNA"/>
</dbReference>
<dbReference type="Proteomes" id="UP001364695">
    <property type="component" value="Unassembled WGS sequence"/>
</dbReference>
<sequence>MPDPITLIQLWTGRLRQRWARAEGSVSPLLDFGPARHGIPASALLQLANIDLIDGVWAFDCRSGVSQVSQRWLQTLGYTPDDVQGQSIFDFWAERIHPEDRQRILAGEERQRSGELSEMTKTYRLRHRDGRYRWLHSHSIVTRRAPDGRPLNILGSDRDITGEREREEMLDFLHTHDELTGLLNRRQFHSRAHWMIDLARRENSGFALVRINLDHFGEINTLIGHEAGDALLCDAARSLQALTGDGDVLARMGSDEFALVLGPGEGIPPLGRRLEELRDALDSRHSAPEGEVHVSASIGVAMFPQDGAHLDELLQHAELAMSSAKRAGGHAVCCYTSAMNQEAQRKRRLLADLTQALARGEGLALHYQPIVELEGGGCSKVEALMRWTHPVLGAISPAVFIPMAEEAGLIHELGDFVMRQSQRDMDLLEQEGLPPVQFSVNLSPLQIMARNRVNWADQTLTDGVSRHAGRLCIEVTEGVLLARGRAVLDKLDGLRQLGIQIALDDFGTGYSSLSYLNTFHVDFLKIDRSFVSRIQGDSRSLALCEAMVLMAHKIGIRVIAEGIETPQQLQLLADMGCDFGQGYHLGRPMALEQLREVLRTTGRAPQPASALAQLA</sequence>
<evidence type="ECO:0000313" key="2">
    <source>
        <dbReference type="Proteomes" id="UP001364695"/>
    </source>
</evidence>
<accession>A0ACC6P0J1</accession>
<name>A0ACC6P0J1_9BURK</name>